<evidence type="ECO:0000313" key="1">
    <source>
        <dbReference type="EMBL" id="CBA04909.1"/>
    </source>
</evidence>
<dbReference type="EMBL" id="AM889137">
    <property type="protein sequence ID" value="CBA04909.1"/>
    <property type="molecule type" value="Genomic_DNA"/>
</dbReference>
<accession>C6SBG0</accession>
<dbReference type="AlphaFoldDB" id="C6SBG0"/>
<name>C6SBG0_NEIME</name>
<sequence>MFINRPTMNCLLISPYRKATGKDYKYQNPSKTVFY</sequence>
<protein>
    <submittedName>
        <fullName evidence="1">Uncharacterized protein</fullName>
    </submittedName>
</protein>
<organism evidence="1">
    <name type="scientific">Neisseria meningitidis alpha153</name>
    <dbReference type="NCBI Taxonomy" id="663926"/>
    <lineage>
        <taxon>Bacteria</taxon>
        <taxon>Pseudomonadati</taxon>
        <taxon>Pseudomonadota</taxon>
        <taxon>Betaproteobacteria</taxon>
        <taxon>Neisseriales</taxon>
        <taxon>Neisseriaceae</taxon>
        <taxon>Neisseria</taxon>
    </lineage>
</organism>
<gene>
    <name evidence="1" type="ORF">NME_0622</name>
</gene>
<proteinExistence type="predicted"/>
<reference evidence="1" key="1">
    <citation type="journal article" date="2008" name="Proc. Natl. Acad. Sci. U.S.A.">
        <title>Whole-genome comparison of disease and carriage strains provides insights into virulence evolution in Neisseria meningitidis.</title>
        <authorList>
            <person name="Schoen C."/>
            <person name="Blom J."/>
            <person name="Claus H."/>
            <person name="Schramm-Glueck A."/>
            <person name="Brandt P."/>
            <person name="Mueller T."/>
            <person name="Goesmann A."/>
            <person name="Joseph B."/>
            <person name="Konietzny S."/>
            <person name="Kurzai O."/>
            <person name="Schmitt C."/>
            <person name="Friedrich T."/>
            <person name="Linke B."/>
            <person name="Vogel U."/>
            <person name="Frosch M."/>
        </authorList>
    </citation>
    <scope>NUCLEOTIDE SEQUENCE</scope>
    <source>
        <strain evidence="1">Alpha153</strain>
    </source>
</reference>